<sequence>MADTEGSPGQQDPTGQSPTDPYARREQTFPVLTYEQIDRIRPYGSVEKVEKGAALFTRGDRTVDFFVMLSGEVEIFDDQGRGDDHVFTRHGRHQFTGELDLFNDRKVLVSGRMGEDGEVLRLNREKFREMMTALPDLAEIIMRAFILRHVALMEHEQGAVIVIGNKGASQMLQIERFLRRNGYPVKVLTLEENDAETEPVMRGLNLSPQCLPVVIGKGDSMIRHPSLLELGHFLGISHEFKDDEIYDTAVIGGGPSGLAAAVYAASEGLSTLIVEDMAPGGQAGTSSKIENYLGFPTGISGQALAGRAFVQAQKFGAVMAVPYCVKALHCDDHPYTIEMESGERVQARTVVIASGASYRSMDVDNLSDYDGQNVHYAATALEARLCTDTEVVVIGGGNSAGQAAVYLAQHSKHVHMLVRRADVADTMSDYLVGRIKASSGITLYENTELCHIEGDEALRQAEWKHRKTGEVTTRDIGHIFLMIGAVPNTAWVEGCLALDEKGFIITGRDAGIAWEKIKGGEACERQPFTFESSRPGIFAVGDVRSQSVKRVASAVGEGSVCVSDIHKVLAELRTKRAEAEPEKETA</sequence>
<dbReference type="CDD" id="cd00038">
    <property type="entry name" value="CAP_ED"/>
    <property type="match status" value="1"/>
</dbReference>
<keyword evidence="3" id="KW-0560">Oxidoreductase</keyword>
<reference evidence="6" key="3">
    <citation type="submission" date="2020-09" db="EMBL/GenBank/DDBJ databases">
        <authorList>
            <person name="Sun Q."/>
            <person name="Zhou Y."/>
        </authorList>
    </citation>
    <scope>NUCLEOTIDE SEQUENCE</scope>
    <source>
        <strain evidence="6">CGMCC 1.14984</strain>
    </source>
</reference>
<dbReference type="InterPro" id="IPR050097">
    <property type="entry name" value="Ferredoxin-NADP_redctase_2"/>
</dbReference>
<dbReference type="EMBL" id="BMGZ01000001">
    <property type="protein sequence ID" value="GGH95273.1"/>
    <property type="molecule type" value="Genomic_DNA"/>
</dbReference>
<evidence type="ECO:0000256" key="4">
    <source>
        <dbReference type="SAM" id="MobiDB-lite"/>
    </source>
</evidence>
<evidence type="ECO:0000256" key="3">
    <source>
        <dbReference type="ARBA" id="ARBA00023002"/>
    </source>
</evidence>
<dbReference type="AlphaFoldDB" id="A0A8J3A190"/>
<dbReference type="PRINTS" id="PR00368">
    <property type="entry name" value="FADPNR"/>
</dbReference>
<dbReference type="InterPro" id="IPR000595">
    <property type="entry name" value="cNMP-bd_dom"/>
</dbReference>
<dbReference type="Pfam" id="PF00027">
    <property type="entry name" value="cNMP_binding"/>
    <property type="match status" value="1"/>
</dbReference>
<dbReference type="GO" id="GO:0016491">
    <property type="term" value="F:oxidoreductase activity"/>
    <property type="evidence" value="ECO:0007669"/>
    <property type="project" value="UniProtKB-KW"/>
</dbReference>
<dbReference type="PROSITE" id="PS50042">
    <property type="entry name" value="CNMP_BINDING_3"/>
    <property type="match status" value="1"/>
</dbReference>
<dbReference type="Proteomes" id="UP000818603">
    <property type="component" value="Unassembled WGS sequence"/>
</dbReference>
<dbReference type="InterPro" id="IPR018490">
    <property type="entry name" value="cNMP-bd_dom_sf"/>
</dbReference>
<reference evidence="6" key="1">
    <citation type="journal article" date="2014" name="Int. J. Syst. Evol. Microbiol.">
        <title>Complete genome sequence of Corynebacterium casei LMG S-19264T (=DSM 44701T), isolated from a smear-ripened cheese.</title>
        <authorList>
            <consortium name="US DOE Joint Genome Institute (JGI-PGF)"/>
            <person name="Walter F."/>
            <person name="Albersmeier A."/>
            <person name="Kalinowski J."/>
            <person name="Ruckert C."/>
        </authorList>
    </citation>
    <scope>NUCLEOTIDE SEQUENCE</scope>
    <source>
        <strain evidence="6">CGMCC 1.14984</strain>
    </source>
</reference>
<proteinExistence type="predicted"/>
<dbReference type="InterPro" id="IPR023753">
    <property type="entry name" value="FAD/NAD-binding_dom"/>
</dbReference>
<evidence type="ECO:0000313" key="9">
    <source>
        <dbReference type="Proteomes" id="UP000818603"/>
    </source>
</evidence>
<dbReference type="Gene3D" id="2.60.120.10">
    <property type="entry name" value="Jelly Rolls"/>
    <property type="match status" value="1"/>
</dbReference>
<comment type="caution">
    <text evidence="6">The sequence shown here is derived from an EMBL/GenBank/DDBJ whole genome shotgun (WGS) entry which is preliminary data.</text>
</comment>
<evidence type="ECO:0000256" key="1">
    <source>
        <dbReference type="ARBA" id="ARBA00018719"/>
    </source>
</evidence>
<dbReference type="RefSeq" id="WP_155138289.1">
    <property type="nucleotide sequence ID" value="NZ_BMGZ01000001.1"/>
</dbReference>
<reference evidence="7 9" key="2">
    <citation type="submission" date="2020-02" db="EMBL/GenBank/DDBJ databases">
        <title>Genome sequence of Parvularcula flava strain NH6-79.</title>
        <authorList>
            <person name="Abdul Karim M.H."/>
            <person name="Lam M.Q."/>
            <person name="Chen S.J."/>
            <person name="Yahya A."/>
            <person name="Shahir S."/>
            <person name="Shamsir M.S."/>
            <person name="Chong C.S."/>
        </authorList>
    </citation>
    <scope>NUCLEOTIDE SEQUENCE [LARGE SCALE GENOMIC DNA]</scope>
    <source>
        <strain evidence="7 9">NH6-79</strain>
    </source>
</reference>
<evidence type="ECO:0000313" key="8">
    <source>
        <dbReference type="Proteomes" id="UP000621856"/>
    </source>
</evidence>
<gene>
    <name evidence="7" type="ORF">FF098_005655</name>
    <name evidence="6" type="ORF">GCM10011355_11420</name>
</gene>
<feature type="region of interest" description="Disordered" evidence="4">
    <location>
        <begin position="1"/>
        <end position="28"/>
    </location>
</feature>
<dbReference type="PANTHER" id="PTHR48105">
    <property type="entry name" value="THIOREDOXIN REDUCTASE 1-RELATED-RELATED"/>
    <property type="match status" value="1"/>
</dbReference>
<dbReference type="Proteomes" id="UP000621856">
    <property type="component" value="Unassembled WGS sequence"/>
</dbReference>
<dbReference type="Pfam" id="PF07992">
    <property type="entry name" value="Pyr_redox_2"/>
    <property type="match status" value="1"/>
</dbReference>
<keyword evidence="9" id="KW-1185">Reference proteome</keyword>
<evidence type="ECO:0000313" key="6">
    <source>
        <dbReference type="EMBL" id="GGH95273.1"/>
    </source>
</evidence>
<dbReference type="PRINTS" id="PR00469">
    <property type="entry name" value="PNDRDTASEII"/>
</dbReference>
<dbReference type="SUPFAM" id="SSF51905">
    <property type="entry name" value="FAD/NAD(P)-binding domain"/>
    <property type="match status" value="1"/>
</dbReference>
<feature type="domain" description="Cyclic nucleotide-binding" evidence="5">
    <location>
        <begin position="28"/>
        <end position="148"/>
    </location>
</feature>
<accession>A0A8J3A190</accession>
<evidence type="ECO:0000313" key="7">
    <source>
        <dbReference type="EMBL" id="NHK27384.1"/>
    </source>
</evidence>
<dbReference type="SMART" id="SM00100">
    <property type="entry name" value="cNMP"/>
    <property type="match status" value="1"/>
</dbReference>
<dbReference type="SUPFAM" id="SSF51206">
    <property type="entry name" value="cAMP-binding domain-like"/>
    <property type="match status" value="1"/>
</dbReference>
<feature type="compositionally biased region" description="Polar residues" evidence="4">
    <location>
        <begin position="7"/>
        <end position="19"/>
    </location>
</feature>
<evidence type="ECO:0000259" key="5">
    <source>
        <dbReference type="PROSITE" id="PS50042"/>
    </source>
</evidence>
<organism evidence="6 8">
    <name type="scientific">Aquisalinus luteolus</name>
    <dbReference type="NCBI Taxonomy" id="1566827"/>
    <lineage>
        <taxon>Bacteria</taxon>
        <taxon>Pseudomonadati</taxon>
        <taxon>Pseudomonadota</taxon>
        <taxon>Alphaproteobacteria</taxon>
        <taxon>Parvularculales</taxon>
        <taxon>Parvularculaceae</taxon>
        <taxon>Aquisalinus</taxon>
    </lineage>
</organism>
<dbReference type="InterPro" id="IPR036188">
    <property type="entry name" value="FAD/NAD-bd_sf"/>
</dbReference>
<protein>
    <recommendedName>
        <fullName evidence="1">Thioredoxin reductase</fullName>
    </recommendedName>
</protein>
<keyword evidence="2" id="KW-0285">Flavoprotein</keyword>
<dbReference type="EMBL" id="VCJR02000001">
    <property type="protein sequence ID" value="NHK27384.1"/>
    <property type="molecule type" value="Genomic_DNA"/>
</dbReference>
<name>A0A8J3A190_9PROT</name>
<dbReference type="InterPro" id="IPR014710">
    <property type="entry name" value="RmlC-like_jellyroll"/>
</dbReference>
<evidence type="ECO:0000256" key="2">
    <source>
        <dbReference type="ARBA" id="ARBA00022630"/>
    </source>
</evidence>
<dbReference type="Gene3D" id="3.50.50.60">
    <property type="entry name" value="FAD/NAD(P)-binding domain"/>
    <property type="match status" value="2"/>
</dbReference>